<dbReference type="SUPFAM" id="SSF56112">
    <property type="entry name" value="Protein kinase-like (PK-like)"/>
    <property type="match status" value="1"/>
</dbReference>
<protein>
    <recommendedName>
        <fullName evidence="6">Protein kinase domain-containing protein</fullName>
    </recommendedName>
</protein>
<keyword evidence="3" id="KW-0418">Kinase</keyword>
<dbReference type="PANTHER" id="PTHR11042">
    <property type="entry name" value="EUKARYOTIC TRANSLATION INITIATION FACTOR 2-ALPHA KINASE EIF2-ALPHA KINASE -RELATED"/>
    <property type="match status" value="1"/>
</dbReference>
<dbReference type="EMBL" id="JADAQX010001543">
    <property type="protein sequence ID" value="KAF8817754.1"/>
    <property type="molecule type" value="Genomic_DNA"/>
</dbReference>
<dbReference type="InterPro" id="IPR011009">
    <property type="entry name" value="Kinase-like_dom_sf"/>
</dbReference>
<dbReference type="InterPro" id="IPR050339">
    <property type="entry name" value="CC_SR_Kinase"/>
</dbReference>
<keyword evidence="1" id="KW-0808">Transferase</keyword>
<comment type="caution">
    <text evidence="7">The sequence shown here is derived from an EMBL/GenBank/DDBJ whole genome shotgun (WGS) entry which is preliminary data.</text>
</comment>
<evidence type="ECO:0000313" key="7">
    <source>
        <dbReference type="EMBL" id="KAF8817754.1"/>
    </source>
</evidence>
<evidence type="ECO:0000256" key="5">
    <source>
        <dbReference type="ARBA" id="ARBA00023193"/>
    </source>
</evidence>
<dbReference type="Gene3D" id="3.30.200.20">
    <property type="entry name" value="Phosphorylase Kinase, domain 1"/>
    <property type="match status" value="1"/>
</dbReference>
<sequence length="318" mass="37523">MHQYIIKRYKLYLSFQLLFMEMMDEKKKHKKRPSRSQEKKNKIYFSSSPKDLTALPFHSPSLSSSPLTEAIQPSLYPSQVTPCSSYQYSKYIKERKEMLRSVWNEITILTQLHHTYIARYYQSWMEYHENDGNIMESVSTIAEEEHSAVNRPSSVSPKYLCIQMEYCGGRNLEFEIKSHEYQADKTIAWTYFRQILEALVYIHRNFVYHRSLKSSNIFVESDAYGRNIKLSDFGISHLLGYPLSDLDALYIPPEVESDCIYDSKSDVYALGILFFEMWYPFFHDLDEKIKVLTTLVQQHIFPDIFLQTVPTEVVVILQ</sequence>
<evidence type="ECO:0000259" key="6">
    <source>
        <dbReference type="PROSITE" id="PS50011"/>
    </source>
</evidence>
<keyword evidence="5" id="KW-0652">Protein synthesis inhibitor</keyword>
<evidence type="ECO:0000256" key="1">
    <source>
        <dbReference type="ARBA" id="ARBA00022679"/>
    </source>
</evidence>
<dbReference type="PROSITE" id="PS50011">
    <property type="entry name" value="PROTEIN_KINASE_DOM"/>
    <property type="match status" value="1"/>
</dbReference>
<gene>
    <name evidence="7" type="ORF">IE077_002123</name>
</gene>
<dbReference type="InterPro" id="IPR000719">
    <property type="entry name" value="Prot_kinase_dom"/>
</dbReference>
<dbReference type="Proteomes" id="UP000823046">
    <property type="component" value="Unassembled WGS sequence"/>
</dbReference>
<evidence type="ECO:0000313" key="8">
    <source>
        <dbReference type="Proteomes" id="UP000823046"/>
    </source>
</evidence>
<dbReference type="Gene3D" id="1.10.510.10">
    <property type="entry name" value="Transferase(Phosphotransferase) domain 1"/>
    <property type="match status" value="1"/>
</dbReference>
<reference evidence="7 8" key="1">
    <citation type="journal article" date="2020" name="bioRxiv">
        <title>Metabolic contributions of an alphaproteobacterial endosymbiont in the apicomplexan Cardiosporidium cionae.</title>
        <authorList>
            <person name="Hunter E.S."/>
            <person name="Paight C.J."/>
            <person name="Lane C.E."/>
        </authorList>
    </citation>
    <scope>NUCLEOTIDE SEQUENCE [LARGE SCALE GENOMIC DNA]</scope>
    <source>
        <strain evidence="7">ESH_2018</strain>
    </source>
</reference>
<keyword evidence="4" id="KW-0067">ATP-binding</keyword>
<feature type="domain" description="Protein kinase" evidence="6">
    <location>
        <begin position="1"/>
        <end position="318"/>
    </location>
</feature>
<dbReference type="PANTHER" id="PTHR11042:SF136">
    <property type="entry name" value="EIF-2-ALPHA KINASE GCN2"/>
    <property type="match status" value="1"/>
</dbReference>
<dbReference type="Pfam" id="PF00069">
    <property type="entry name" value="Pkinase"/>
    <property type="match status" value="1"/>
</dbReference>
<proteinExistence type="predicted"/>
<accession>A0ABQ7J3W1</accession>
<evidence type="ECO:0000256" key="3">
    <source>
        <dbReference type="ARBA" id="ARBA00022777"/>
    </source>
</evidence>
<name>A0ABQ7J3W1_9APIC</name>
<evidence type="ECO:0000256" key="2">
    <source>
        <dbReference type="ARBA" id="ARBA00022741"/>
    </source>
</evidence>
<keyword evidence="2" id="KW-0547">Nucleotide-binding</keyword>
<organism evidence="7 8">
    <name type="scientific">Cardiosporidium cionae</name>
    <dbReference type="NCBI Taxonomy" id="476202"/>
    <lineage>
        <taxon>Eukaryota</taxon>
        <taxon>Sar</taxon>
        <taxon>Alveolata</taxon>
        <taxon>Apicomplexa</taxon>
        <taxon>Aconoidasida</taxon>
        <taxon>Nephromycida</taxon>
        <taxon>Cardiosporidium</taxon>
    </lineage>
</organism>
<evidence type="ECO:0000256" key="4">
    <source>
        <dbReference type="ARBA" id="ARBA00022840"/>
    </source>
</evidence>
<keyword evidence="8" id="KW-1185">Reference proteome</keyword>